<dbReference type="OrthoDB" id="9893045at2"/>
<dbReference type="RefSeq" id="WP_084989402.1">
    <property type="nucleotide sequence ID" value="NZ_MSAV01000083.1"/>
</dbReference>
<accession>A0A1X1FB17</accession>
<dbReference type="AlphaFoldDB" id="A0A1X1FB17"/>
<gene>
    <name evidence="3" type="ORF">FAM23169_02759</name>
    <name evidence="2" type="ORF">FAM23169_02764</name>
    <name evidence="1" type="ORF">FAM23169_02767</name>
</gene>
<keyword evidence="4" id="KW-1185">Reference proteome</keyword>
<organism evidence="2 4">
    <name type="scientific">Lentilactobacillus parabuchneri</name>
    <dbReference type="NCBI Taxonomy" id="152331"/>
    <lineage>
        <taxon>Bacteria</taxon>
        <taxon>Bacillati</taxon>
        <taxon>Bacillota</taxon>
        <taxon>Bacilli</taxon>
        <taxon>Lactobacillales</taxon>
        <taxon>Lactobacillaceae</taxon>
        <taxon>Lentilactobacillus</taxon>
    </lineage>
</organism>
<reference evidence="2 4" key="1">
    <citation type="journal article" date="2017" name="Front. Microbiol.">
        <title>The Histidine Decarboxylase Gene Cluster of Lactobacillus parabuchneri Was Gained by Horizontal Gene Transfer and Is Mobile within the Species.</title>
        <authorList>
            <person name="Wuthrich D."/>
            <person name="Berthoud H."/>
            <person name="Wechsler D."/>
            <person name="Eugster E."/>
            <person name="Irmler S."/>
            <person name="Bruggmann R."/>
        </authorList>
    </citation>
    <scope>NUCLEOTIDE SEQUENCE [LARGE SCALE GENOMIC DNA]</scope>
    <source>
        <strain evidence="2 4">FAM23169</strain>
    </source>
</reference>
<evidence type="ECO:0000313" key="1">
    <source>
        <dbReference type="EMBL" id="ORN23803.1"/>
    </source>
</evidence>
<protein>
    <submittedName>
        <fullName evidence="2">Uncharacterized protein</fullName>
    </submittedName>
</protein>
<comment type="caution">
    <text evidence="2">The sequence shown here is derived from an EMBL/GenBank/DDBJ whole genome shotgun (WGS) entry which is preliminary data.</text>
</comment>
<evidence type="ECO:0000313" key="3">
    <source>
        <dbReference type="EMBL" id="ORN23882.1"/>
    </source>
</evidence>
<sequence length="190" mass="21521">MDSFLEASLISIIVERFNHDGKNPLSVSVSAVEHQFQTPADADKEIKLASKNLLSLQLTTSAGLKISLIPHFAYNMDKQLMVIDLNPAAFQTLIAVHDQFPDFDTASWRELESRHTQLTDLFLQSQPVDHGELSVTRQQLADQFGVDAMLPSSMITKYVVPKIKSEFVAHQWFPNFKLQATTDDQYKITW</sequence>
<evidence type="ECO:0000313" key="4">
    <source>
        <dbReference type="Proteomes" id="UP000193009"/>
    </source>
</evidence>
<proteinExistence type="predicted"/>
<evidence type="ECO:0000313" key="2">
    <source>
        <dbReference type="EMBL" id="ORN23814.1"/>
    </source>
</evidence>
<dbReference type="Proteomes" id="UP000193009">
    <property type="component" value="Unassembled WGS sequence"/>
</dbReference>
<dbReference type="EMBL" id="MSBD01000100">
    <property type="protein sequence ID" value="ORN23882.1"/>
    <property type="molecule type" value="Genomic_DNA"/>
</dbReference>
<dbReference type="EMBL" id="MSBD01000104">
    <property type="protein sequence ID" value="ORN23814.1"/>
    <property type="molecule type" value="Genomic_DNA"/>
</dbReference>
<name>A0A1X1FB17_9LACO</name>
<dbReference type="EMBL" id="MSBD01000107">
    <property type="protein sequence ID" value="ORN23803.1"/>
    <property type="molecule type" value="Genomic_DNA"/>
</dbReference>